<evidence type="ECO:0000256" key="1">
    <source>
        <dbReference type="SAM" id="MobiDB-lite"/>
    </source>
</evidence>
<name>A0A165ELB0_9APHY</name>
<organism evidence="2 3">
    <name type="scientific">Laetiporus sulphureus 93-53</name>
    <dbReference type="NCBI Taxonomy" id="1314785"/>
    <lineage>
        <taxon>Eukaryota</taxon>
        <taxon>Fungi</taxon>
        <taxon>Dikarya</taxon>
        <taxon>Basidiomycota</taxon>
        <taxon>Agaricomycotina</taxon>
        <taxon>Agaricomycetes</taxon>
        <taxon>Polyporales</taxon>
        <taxon>Laetiporus</taxon>
    </lineage>
</organism>
<dbReference type="Proteomes" id="UP000076871">
    <property type="component" value="Unassembled WGS sequence"/>
</dbReference>
<feature type="compositionally biased region" description="Polar residues" evidence="1">
    <location>
        <begin position="67"/>
        <end position="78"/>
    </location>
</feature>
<dbReference type="GeneID" id="63818288"/>
<proteinExistence type="predicted"/>
<feature type="region of interest" description="Disordered" evidence="1">
    <location>
        <begin position="1"/>
        <end position="98"/>
    </location>
</feature>
<evidence type="ECO:0000313" key="3">
    <source>
        <dbReference type="Proteomes" id="UP000076871"/>
    </source>
</evidence>
<accession>A0A165ELB0</accession>
<feature type="region of interest" description="Disordered" evidence="1">
    <location>
        <begin position="149"/>
        <end position="176"/>
    </location>
</feature>
<keyword evidence="3" id="KW-1185">Reference proteome</keyword>
<dbReference type="RefSeq" id="XP_040765035.1">
    <property type="nucleotide sequence ID" value="XM_040901256.1"/>
</dbReference>
<dbReference type="InParanoid" id="A0A165ELB0"/>
<dbReference type="OrthoDB" id="3262173at2759"/>
<evidence type="ECO:0000313" key="2">
    <source>
        <dbReference type="EMBL" id="KZT07295.1"/>
    </source>
</evidence>
<protein>
    <submittedName>
        <fullName evidence="2">Uncharacterized protein</fullName>
    </submittedName>
</protein>
<dbReference type="STRING" id="1314785.A0A165ELB0"/>
<reference evidence="2 3" key="1">
    <citation type="journal article" date="2016" name="Mol. Biol. Evol.">
        <title>Comparative Genomics of Early-Diverging Mushroom-Forming Fungi Provides Insights into the Origins of Lignocellulose Decay Capabilities.</title>
        <authorList>
            <person name="Nagy L.G."/>
            <person name="Riley R."/>
            <person name="Tritt A."/>
            <person name="Adam C."/>
            <person name="Daum C."/>
            <person name="Floudas D."/>
            <person name="Sun H."/>
            <person name="Yadav J.S."/>
            <person name="Pangilinan J."/>
            <person name="Larsson K.H."/>
            <person name="Matsuura K."/>
            <person name="Barry K."/>
            <person name="Labutti K."/>
            <person name="Kuo R."/>
            <person name="Ohm R.A."/>
            <person name="Bhattacharya S.S."/>
            <person name="Shirouzu T."/>
            <person name="Yoshinaga Y."/>
            <person name="Martin F.M."/>
            <person name="Grigoriev I.V."/>
            <person name="Hibbett D.S."/>
        </authorList>
    </citation>
    <scope>NUCLEOTIDE SEQUENCE [LARGE SCALE GENOMIC DNA]</scope>
    <source>
        <strain evidence="2 3">93-53</strain>
    </source>
</reference>
<feature type="region of interest" description="Disordered" evidence="1">
    <location>
        <begin position="262"/>
        <end position="319"/>
    </location>
</feature>
<gene>
    <name evidence="2" type="ORF">LAESUDRAFT_123131</name>
</gene>
<sequence length="353" mass="39304">MLSAPSPRRPSRRPGETPSRNKKPPAQTKAASHGRDAPNPPDLPADDQRSPPTSVKPLSAIGVNGLLAQTNRTGTPDSTADEHSVTGESSKGNIRTRKTEAERIEFLQSDPLSGEVEPHRVYCRACEEWVQLNLKRKYVMQHWILHRKQHHKQQDASERPEAEDTKSDAAEEERTRKDIIVDEVAAVVVDAVHDERPASERPSSHVATAQRKLSLVNDGQVKKISEQSVECAICHAEVSVRGEVDYDLTLWKEHKATCAPSTQHPAVAQSPAKATSPVVPVEAGPASSEPPSRTSRKRRREDDEEDQPQPLRRRPSLAQMLEVEDAKTFFDLLAHPFRSFMRGYREGRGLPPE</sequence>
<dbReference type="AlphaFoldDB" id="A0A165ELB0"/>
<feature type="compositionally biased region" description="Basic and acidic residues" evidence="1">
    <location>
        <begin position="152"/>
        <end position="176"/>
    </location>
</feature>
<dbReference type="EMBL" id="KV427620">
    <property type="protein sequence ID" value="KZT07295.1"/>
    <property type="molecule type" value="Genomic_DNA"/>
</dbReference>